<feature type="non-terminal residue" evidence="2">
    <location>
        <position position="1"/>
    </location>
</feature>
<dbReference type="GO" id="GO:0003677">
    <property type="term" value="F:DNA binding"/>
    <property type="evidence" value="ECO:0007669"/>
    <property type="project" value="InterPro"/>
</dbReference>
<proteinExistence type="predicted"/>
<organism evidence="2 3">
    <name type="scientific">Chrysosporum bergii ANA360D</name>
    <dbReference type="NCBI Taxonomy" id="617107"/>
    <lineage>
        <taxon>Bacteria</taxon>
        <taxon>Bacillati</taxon>
        <taxon>Cyanobacteriota</taxon>
        <taxon>Cyanophyceae</taxon>
        <taxon>Nostocales</taxon>
        <taxon>Nodulariaceae</taxon>
        <taxon>Chrysosporum</taxon>
    </lineage>
</organism>
<dbReference type="GO" id="GO:0006313">
    <property type="term" value="P:DNA transposition"/>
    <property type="evidence" value="ECO:0007669"/>
    <property type="project" value="InterPro"/>
</dbReference>
<gene>
    <name evidence="2" type="ORF">NWP17_03230</name>
</gene>
<evidence type="ECO:0000313" key="2">
    <source>
        <dbReference type="EMBL" id="MDH6059456.1"/>
    </source>
</evidence>
<dbReference type="SUPFAM" id="SSF53098">
    <property type="entry name" value="Ribonuclease H-like"/>
    <property type="match status" value="1"/>
</dbReference>
<reference evidence="2 3" key="1">
    <citation type="journal article" date="2023" name="J. Phycol.">
        <title>Chrysosporum ovalisporum is synonymous with the true-branching cyanobacterium Umezakia natans (Nostocales/Aphanizomenonaceae).</title>
        <authorList>
            <person name="McGregor G.B."/>
            <person name="Sendall B.C."/>
            <person name="Niiyama Y."/>
            <person name="Tuji A."/>
            <person name="Willis A."/>
        </authorList>
    </citation>
    <scope>NUCLEOTIDE SEQUENCE [LARGE SCALE GENOMIC DNA]</scope>
    <source>
        <strain evidence="2 3">ANA360D</strain>
    </source>
</reference>
<sequence>YCPLKDNRLVDDTFGKEKYKRIELLQWSEEELECGKIIKIKGFPANKKVKLFRVTVTTNRTDYVVTNDLSQSSTDVVQQVCKIRWKIEEFHREIKQLTGIESCQCRKARLQLNHIACAMLVWVRLKNLAYRTGQTIYQIKQKLLSNYLIEQLKRPSISMCLV</sequence>
<dbReference type="GO" id="GO:0004803">
    <property type="term" value="F:transposase activity"/>
    <property type="evidence" value="ECO:0007669"/>
    <property type="project" value="InterPro"/>
</dbReference>
<evidence type="ECO:0000259" key="1">
    <source>
        <dbReference type="Pfam" id="PF01609"/>
    </source>
</evidence>
<dbReference type="InterPro" id="IPR012337">
    <property type="entry name" value="RNaseH-like_sf"/>
</dbReference>
<evidence type="ECO:0000313" key="3">
    <source>
        <dbReference type="Proteomes" id="UP001159387"/>
    </source>
</evidence>
<dbReference type="EMBL" id="JANQDH010000022">
    <property type="protein sequence ID" value="MDH6059456.1"/>
    <property type="molecule type" value="Genomic_DNA"/>
</dbReference>
<dbReference type="AlphaFoldDB" id="A0AA43KAE6"/>
<keyword evidence="3" id="KW-1185">Reference proteome</keyword>
<dbReference type="InterPro" id="IPR002559">
    <property type="entry name" value="Transposase_11"/>
</dbReference>
<comment type="caution">
    <text evidence="2">The sequence shown here is derived from an EMBL/GenBank/DDBJ whole genome shotgun (WGS) entry which is preliminary data.</text>
</comment>
<protein>
    <submittedName>
        <fullName evidence="2">Transposase</fullName>
    </submittedName>
</protein>
<accession>A0AA43KAE6</accession>
<feature type="domain" description="Transposase IS4-like" evidence="1">
    <location>
        <begin position="45"/>
        <end position="121"/>
    </location>
</feature>
<dbReference type="RefSeq" id="WP_280653471.1">
    <property type="nucleotide sequence ID" value="NZ_JANQDH010000022.1"/>
</dbReference>
<dbReference type="Proteomes" id="UP001159387">
    <property type="component" value="Unassembled WGS sequence"/>
</dbReference>
<dbReference type="Pfam" id="PF01609">
    <property type="entry name" value="DDE_Tnp_1"/>
    <property type="match status" value="1"/>
</dbReference>
<name>A0AA43KAE6_9CYAN</name>